<feature type="transmembrane region" description="Helical" evidence="2">
    <location>
        <begin position="109"/>
        <end position="129"/>
    </location>
</feature>
<gene>
    <name evidence="3" type="ORF">DFA_02301</name>
</gene>
<protein>
    <recommendedName>
        <fullName evidence="5">Transmembrane protein</fullName>
    </recommendedName>
</protein>
<keyword evidence="2" id="KW-1133">Transmembrane helix</keyword>
<feature type="compositionally biased region" description="Polar residues" evidence="1">
    <location>
        <begin position="320"/>
        <end position="329"/>
    </location>
</feature>
<dbReference type="RefSeq" id="XP_004366690.1">
    <property type="nucleotide sequence ID" value="XM_004366633.1"/>
</dbReference>
<organism evidence="3 4">
    <name type="scientific">Cavenderia fasciculata</name>
    <name type="common">Slime mold</name>
    <name type="synonym">Dictyostelium fasciculatum</name>
    <dbReference type="NCBI Taxonomy" id="261658"/>
    <lineage>
        <taxon>Eukaryota</taxon>
        <taxon>Amoebozoa</taxon>
        <taxon>Evosea</taxon>
        <taxon>Eumycetozoa</taxon>
        <taxon>Dictyostelia</taxon>
        <taxon>Acytosteliales</taxon>
        <taxon>Cavenderiaceae</taxon>
        <taxon>Cavenderia</taxon>
    </lineage>
</organism>
<dbReference type="EMBL" id="GL883016">
    <property type="protein sequence ID" value="EGG19057.1"/>
    <property type="molecule type" value="Genomic_DNA"/>
</dbReference>
<evidence type="ECO:0000256" key="1">
    <source>
        <dbReference type="SAM" id="MobiDB-lite"/>
    </source>
</evidence>
<dbReference type="Proteomes" id="UP000007797">
    <property type="component" value="Unassembled WGS sequence"/>
</dbReference>
<evidence type="ECO:0000313" key="3">
    <source>
        <dbReference type="EMBL" id="EGG19057.1"/>
    </source>
</evidence>
<feature type="transmembrane region" description="Helical" evidence="2">
    <location>
        <begin position="68"/>
        <end position="88"/>
    </location>
</feature>
<sequence>MGQAPAITNIVLTSIALILYIASFATPWYVIEPQLLNKINFKWNGATYNEFMGGVTERYDYTSLKSTFTTTGALLGISLASAFFNLICLITHLSNSKNTRKSLVNVSRLFSWMAVTFAVICIIFFPISFTDNIQKEPFCPYGKSSGYYCSSFSGSGSPTDSNGFSSFGSYGGGPGYYLVIPIIVLELIVVGFSFALRPHSCHHADVANTIVHPRATLSLTKVQQQPVVGGLSPVVAPGGGVYVQSSPATYGYQQPPPQQYAYPPQYGQPYAQPGQPYIPQPPQQQYAYPPQPQYAYPPPPQQQAPAGYTHSPPPPSNSNTIGIDSSIDPNNLKDC</sequence>
<feature type="compositionally biased region" description="Pro residues" evidence="1">
    <location>
        <begin position="289"/>
        <end position="302"/>
    </location>
</feature>
<name>F4PZ28_CACFS</name>
<evidence type="ECO:0000313" key="4">
    <source>
        <dbReference type="Proteomes" id="UP000007797"/>
    </source>
</evidence>
<accession>F4PZ28</accession>
<dbReference type="GeneID" id="14871243"/>
<proteinExistence type="predicted"/>
<dbReference type="AlphaFoldDB" id="F4PZ28"/>
<feature type="region of interest" description="Disordered" evidence="1">
    <location>
        <begin position="271"/>
        <end position="335"/>
    </location>
</feature>
<keyword evidence="4" id="KW-1185">Reference proteome</keyword>
<feature type="region of interest" description="Disordered" evidence="1">
    <location>
        <begin position="247"/>
        <end position="266"/>
    </location>
</feature>
<evidence type="ECO:0008006" key="5">
    <source>
        <dbReference type="Google" id="ProtNLM"/>
    </source>
</evidence>
<feature type="transmembrane region" description="Helical" evidence="2">
    <location>
        <begin position="175"/>
        <end position="196"/>
    </location>
</feature>
<keyword evidence="2" id="KW-0812">Transmembrane</keyword>
<feature type="transmembrane region" description="Helical" evidence="2">
    <location>
        <begin position="7"/>
        <end position="31"/>
    </location>
</feature>
<keyword evidence="2" id="KW-0472">Membrane</keyword>
<reference evidence="4" key="1">
    <citation type="journal article" date="2011" name="Genome Res.">
        <title>Phylogeny-wide analysis of social amoeba genomes highlights ancient origins for complex intercellular communication.</title>
        <authorList>
            <person name="Heidel A.J."/>
            <person name="Lawal H.M."/>
            <person name="Felder M."/>
            <person name="Schilde C."/>
            <person name="Helps N.R."/>
            <person name="Tunggal B."/>
            <person name="Rivero F."/>
            <person name="John U."/>
            <person name="Schleicher M."/>
            <person name="Eichinger L."/>
            <person name="Platzer M."/>
            <person name="Noegel A.A."/>
            <person name="Schaap P."/>
            <person name="Gloeckner G."/>
        </authorList>
    </citation>
    <scope>NUCLEOTIDE SEQUENCE [LARGE SCALE GENOMIC DNA]</scope>
    <source>
        <strain evidence="4">SH3</strain>
    </source>
</reference>
<dbReference type="KEGG" id="dfa:DFA_02301"/>
<evidence type="ECO:0000256" key="2">
    <source>
        <dbReference type="SAM" id="Phobius"/>
    </source>
</evidence>